<evidence type="ECO:0000313" key="7">
    <source>
        <dbReference type="Proteomes" id="UP001597260"/>
    </source>
</evidence>
<accession>A0ABW3YLY8</accession>
<gene>
    <name evidence="6" type="ORF">ACFQ4H_27815</name>
</gene>
<evidence type="ECO:0000256" key="3">
    <source>
        <dbReference type="ARBA" id="ARBA00022840"/>
    </source>
</evidence>
<dbReference type="Pfam" id="PF00004">
    <property type="entry name" value="AAA"/>
    <property type="match status" value="1"/>
</dbReference>
<dbReference type="Proteomes" id="UP001597260">
    <property type="component" value="Unassembled WGS sequence"/>
</dbReference>
<dbReference type="PANTHER" id="PTHR43392">
    <property type="entry name" value="AAA-TYPE ATPASE FAMILY PROTEIN / ANKYRIN REPEAT FAMILY PROTEIN"/>
    <property type="match status" value="1"/>
</dbReference>
<dbReference type="InterPro" id="IPR003593">
    <property type="entry name" value="AAA+_ATPase"/>
</dbReference>
<dbReference type="InterPro" id="IPR011050">
    <property type="entry name" value="Pectin_lyase_fold/virulence"/>
</dbReference>
<dbReference type="RefSeq" id="WP_377576292.1">
    <property type="nucleotide sequence ID" value="NZ_JBHTMP010000061.1"/>
</dbReference>
<evidence type="ECO:0000256" key="2">
    <source>
        <dbReference type="ARBA" id="ARBA00022741"/>
    </source>
</evidence>
<dbReference type="InterPro" id="IPR050773">
    <property type="entry name" value="CbxX/CfxQ_RuBisCO_ESX"/>
</dbReference>
<dbReference type="Gene3D" id="1.10.8.60">
    <property type="match status" value="1"/>
</dbReference>
<evidence type="ECO:0000313" key="6">
    <source>
        <dbReference type="EMBL" id="MFD1324898.1"/>
    </source>
</evidence>
<dbReference type="PRINTS" id="PR00819">
    <property type="entry name" value="CBXCFQXSUPER"/>
</dbReference>
<dbReference type="EMBL" id="JBHTMP010000061">
    <property type="protein sequence ID" value="MFD1324898.1"/>
    <property type="molecule type" value="Genomic_DNA"/>
</dbReference>
<reference evidence="7" key="1">
    <citation type="journal article" date="2019" name="Int. J. Syst. Evol. Microbiol.">
        <title>The Global Catalogue of Microorganisms (GCM) 10K type strain sequencing project: providing services to taxonomists for standard genome sequencing and annotation.</title>
        <authorList>
            <consortium name="The Broad Institute Genomics Platform"/>
            <consortium name="The Broad Institute Genome Sequencing Center for Infectious Disease"/>
            <person name="Wu L."/>
            <person name="Ma J."/>
        </authorList>
    </citation>
    <scope>NUCLEOTIDE SEQUENCE [LARGE SCALE GENOMIC DNA]</scope>
    <source>
        <strain evidence="7">JCM 31037</strain>
    </source>
</reference>
<dbReference type="InterPro" id="IPR012334">
    <property type="entry name" value="Pectin_lyas_fold"/>
</dbReference>
<dbReference type="InterPro" id="IPR039448">
    <property type="entry name" value="Beta_helix"/>
</dbReference>
<dbReference type="SUPFAM" id="SSF52540">
    <property type="entry name" value="P-loop containing nucleoside triphosphate hydrolases"/>
    <property type="match status" value="1"/>
</dbReference>
<evidence type="ECO:0000259" key="5">
    <source>
        <dbReference type="SMART" id="SM00382"/>
    </source>
</evidence>
<dbReference type="SMART" id="SM00382">
    <property type="entry name" value="AAA"/>
    <property type="match status" value="1"/>
</dbReference>
<organism evidence="6 7">
    <name type="scientific">Micromonospora sonneratiae</name>
    <dbReference type="NCBI Taxonomy" id="1184706"/>
    <lineage>
        <taxon>Bacteria</taxon>
        <taxon>Bacillati</taxon>
        <taxon>Actinomycetota</taxon>
        <taxon>Actinomycetes</taxon>
        <taxon>Micromonosporales</taxon>
        <taxon>Micromonosporaceae</taxon>
        <taxon>Micromonospora</taxon>
    </lineage>
</organism>
<dbReference type="SMART" id="SM00710">
    <property type="entry name" value="PbH1"/>
    <property type="match status" value="3"/>
</dbReference>
<comment type="similarity">
    <text evidence="1">Belongs to the CbxX/CfxQ family.</text>
</comment>
<dbReference type="Pfam" id="PF13229">
    <property type="entry name" value="Beta_helix"/>
    <property type="match status" value="1"/>
</dbReference>
<dbReference type="Pfam" id="PF17866">
    <property type="entry name" value="AAA_lid_6"/>
    <property type="match status" value="1"/>
</dbReference>
<dbReference type="InterPro" id="IPR041627">
    <property type="entry name" value="AAA_lid_6"/>
</dbReference>
<evidence type="ECO:0000256" key="4">
    <source>
        <dbReference type="SAM" id="MobiDB-lite"/>
    </source>
</evidence>
<dbReference type="InterPro" id="IPR000641">
    <property type="entry name" value="CbxX/CfxQ"/>
</dbReference>
<dbReference type="Gene3D" id="3.40.50.300">
    <property type="entry name" value="P-loop containing nucleotide triphosphate hydrolases"/>
    <property type="match status" value="1"/>
</dbReference>
<dbReference type="SUPFAM" id="SSF51126">
    <property type="entry name" value="Pectin lyase-like"/>
    <property type="match status" value="1"/>
</dbReference>
<dbReference type="PANTHER" id="PTHR43392:SF2">
    <property type="entry name" value="AAA-TYPE ATPASE FAMILY PROTEIN _ ANKYRIN REPEAT FAMILY PROTEIN"/>
    <property type="match status" value="1"/>
</dbReference>
<keyword evidence="3" id="KW-0067">ATP-binding</keyword>
<evidence type="ECO:0000256" key="1">
    <source>
        <dbReference type="ARBA" id="ARBA00010378"/>
    </source>
</evidence>
<comment type="caution">
    <text evidence="6">The sequence shown here is derived from an EMBL/GenBank/DDBJ whole genome shotgun (WGS) entry which is preliminary data.</text>
</comment>
<sequence>MSNTLLVSATQGGAFPTISDALAVATPGCTVVIAAGEYYENLRFVRQSIVLAAQEPGTVTIVAGRSDQSLIECRDATVELRHLILRGADAPTVAAFGTKLKIVDCELAAGLAAAVQLGARSTFEIDRCRVTGAQLGFQFDNCDGVASGCEISNVVEDGVLIRSADLSLRNCVITDCGYRGIYVYEYARPTIENCEVVRTGDVGIGVAQNSSPTLRRCKVREARGNGISIGANCGGQVVDCRTEQTAAPGILVAPGSTAEVRSADRQPTGGSLSEGVPMSTSGVDADRVSNLLAELDRLVGLPGVKAEVRAVIDELQVNEWRRSGGLSVTPSSSHLIFAGSPGTGKTTVARIYGQLLAALGVLPKGAFREVARRDLVGQYLGHTAEKTAAAFESAMGGVLFIDEAYTLSRSFGSGGDFGQEAIDTLVKLMEDHRHSIAVIAAGYTTEMRDFLDANPGLASRFNKVIEFENYTPDELVQILATMAESQEYSLDAEVLAGARAYFRSLERDRNFGNGREARKLFDGMRKAQAQRLLQLRRMPSPDELKLIVLDDLAAVTELA</sequence>
<feature type="domain" description="AAA+ ATPase" evidence="5">
    <location>
        <begin position="331"/>
        <end position="471"/>
    </location>
</feature>
<dbReference type="Gene3D" id="2.160.20.10">
    <property type="entry name" value="Single-stranded right-handed beta-helix, Pectin lyase-like"/>
    <property type="match status" value="1"/>
</dbReference>
<protein>
    <submittedName>
        <fullName evidence="6">Right-handed parallel beta-helix repeat-containing protein</fullName>
    </submittedName>
</protein>
<feature type="region of interest" description="Disordered" evidence="4">
    <location>
        <begin position="258"/>
        <end position="281"/>
    </location>
</feature>
<dbReference type="InterPro" id="IPR006626">
    <property type="entry name" value="PbH1"/>
</dbReference>
<dbReference type="InterPro" id="IPR003959">
    <property type="entry name" value="ATPase_AAA_core"/>
</dbReference>
<keyword evidence="7" id="KW-1185">Reference proteome</keyword>
<name>A0ABW3YLY8_9ACTN</name>
<dbReference type="InterPro" id="IPR027417">
    <property type="entry name" value="P-loop_NTPase"/>
</dbReference>
<keyword evidence="2" id="KW-0547">Nucleotide-binding</keyword>
<dbReference type="CDD" id="cd00009">
    <property type="entry name" value="AAA"/>
    <property type="match status" value="1"/>
</dbReference>
<proteinExistence type="inferred from homology"/>